<sequence>MREKCRLDREKYATTSCINLYYNCTNGIQITACPGDPNNPFTAQERGEIIDEHNKLRKTIAEGRHPNYAGTLPSAKNMYKLNYDCKMEKELTVEMNKCTGRATLSEQYGQNFLVLPTARFPGAQNAKATNVKFAMEIWTSPQKYYGLKNVSDYENNRLYTFANTKSE</sequence>
<dbReference type="InterPro" id="IPR014044">
    <property type="entry name" value="CAP_dom"/>
</dbReference>
<evidence type="ECO:0000313" key="3">
    <source>
        <dbReference type="Proteomes" id="UP000252519"/>
    </source>
</evidence>
<dbReference type="STRING" id="29170.A0A368FQU0"/>
<organism evidence="2 3">
    <name type="scientific">Ancylostoma caninum</name>
    <name type="common">Dog hookworm</name>
    <dbReference type="NCBI Taxonomy" id="29170"/>
    <lineage>
        <taxon>Eukaryota</taxon>
        <taxon>Metazoa</taxon>
        <taxon>Ecdysozoa</taxon>
        <taxon>Nematoda</taxon>
        <taxon>Chromadorea</taxon>
        <taxon>Rhabditida</taxon>
        <taxon>Rhabditina</taxon>
        <taxon>Rhabditomorpha</taxon>
        <taxon>Strongyloidea</taxon>
        <taxon>Ancylostomatidae</taxon>
        <taxon>Ancylostomatinae</taxon>
        <taxon>Ancylostoma</taxon>
    </lineage>
</organism>
<gene>
    <name evidence="2" type="ORF">ANCCAN_20783</name>
</gene>
<dbReference type="EMBL" id="JOJR01000929">
    <property type="protein sequence ID" value="RCN33389.1"/>
    <property type="molecule type" value="Genomic_DNA"/>
</dbReference>
<comment type="caution">
    <text evidence="2">The sequence shown here is derived from an EMBL/GenBank/DDBJ whole genome shotgun (WGS) entry which is preliminary data.</text>
</comment>
<evidence type="ECO:0000259" key="1">
    <source>
        <dbReference type="Pfam" id="PF00188"/>
    </source>
</evidence>
<feature type="domain" description="SCP" evidence="1">
    <location>
        <begin position="51"/>
        <end position="152"/>
    </location>
</feature>
<keyword evidence="3" id="KW-1185">Reference proteome</keyword>
<accession>A0A368FQU0</accession>
<reference evidence="2 3" key="1">
    <citation type="submission" date="2014-10" db="EMBL/GenBank/DDBJ databases">
        <title>Draft genome of the hookworm Ancylostoma caninum.</title>
        <authorList>
            <person name="Mitreva M."/>
        </authorList>
    </citation>
    <scope>NUCLEOTIDE SEQUENCE [LARGE SCALE GENOMIC DNA]</scope>
    <source>
        <strain evidence="2 3">Baltimore</strain>
    </source>
</reference>
<dbReference type="Pfam" id="PF00188">
    <property type="entry name" value="CAP"/>
    <property type="match status" value="1"/>
</dbReference>
<proteinExistence type="predicted"/>
<dbReference type="CDD" id="cd05380">
    <property type="entry name" value="CAP_euk"/>
    <property type="match status" value="1"/>
</dbReference>
<dbReference type="Gene3D" id="3.40.33.10">
    <property type="entry name" value="CAP"/>
    <property type="match status" value="1"/>
</dbReference>
<dbReference type="Proteomes" id="UP000252519">
    <property type="component" value="Unassembled WGS sequence"/>
</dbReference>
<protein>
    <submittedName>
        <fullName evidence="2">SCP-like protein</fullName>
    </submittedName>
</protein>
<dbReference type="InterPro" id="IPR035940">
    <property type="entry name" value="CAP_sf"/>
</dbReference>
<name>A0A368FQU0_ANCCA</name>
<dbReference type="SUPFAM" id="SSF55797">
    <property type="entry name" value="PR-1-like"/>
    <property type="match status" value="1"/>
</dbReference>
<dbReference type="AlphaFoldDB" id="A0A368FQU0"/>
<evidence type="ECO:0000313" key="2">
    <source>
        <dbReference type="EMBL" id="RCN33389.1"/>
    </source>
</evidence>
<dbReference type="OrthoDB" id="5852827at2759"/>